<gene>
    <name evidence="2" type="ORF">CPELLU_LOCUS9304</name>
</gene>
<evidence type="ECO:0000313" key="3">
    <source>
        <dbReference type="Proteomes" id="UP000789759"/>
    </source>
</evidence>
<organism evidence="2 3">
    <name type="scientific">Cetraspora pellucida</name>
    <dbReference type="NCBI Taxonomy" id="1433469"/>
    <lineage>
        <taxon>Eukaryota</taxon>
        <taxon>Fungi</taxon>
        <taxon>Fungi incertae sedis</taxon>
        <taxon>Mucoromycota</taxon>
        <taxon>Glomeromycotina</taxon>
        <taxon>Glomeromycetes</taxon>
        <taxon>Diversisporales</taxon>
        <taxon>Gigasporaceae</taxon>
        <taxon>Cetraspora</taxon>
    </lineage>
</organism>
<dbReference type="Proteomes" id="UP000789759">
    <property type="component" value="Unassembled WGS sequence"/>
</dbReference>
<accession>A0A9N9DRN2</accession>
<dbReference type="EMBL" id="CAJVQA010007037">
    <property type="protein sequence ID" value="CAG8650433.1"/>
    <property type="molecule type" value="Genomic_DNA"/>
</dbReference>
<name>A0A9N9DRN2_9GLOM</name>
<feature type="coiled-coil region" evidence="1">
    <location>
        <begin position="32"/>
        <end position="101"/>
    </location>
</feature>
<protein>
    <submittedName>
        <fullName evidence="2">20551_t:CDS:1</fullName>
    </submittedName>
</protein>
<keyword evidence="1" id="KW-0175">Coiled coil</keyword>
<evidence type="ECO:0000256" key="1">
    <source>
        <dbReference type="SAM" id="Coils"/>
    </source>
</evidence>
<evidence type="ECO:0000313" key="2">
    <source>
        <dbReference type="EMBL" id="CAG8650433.1"/>
    </source>
</evidence>
<dbReference type="AlphaFoldDB" id="A0A9N9DRN2"/>
<keyword evidence="3" id="KW-1185">Reference proteome</keyword>
<dbReference type="OrthoDB" id="2441409at2759"/>
<sequence>MKNNESFSERVCQLKDETREFKNKINQKEISLASVKSEIVTKLEKIQALQSEVKELERKYFLAQKDLLEMDFFRQELAQLKQNIELKNIDLDLKKDELSKKKGELM</sequence>
<comment type="caution">
    <text evidence="2">The sequence shown here is derived from an EMBL/GenBank/DDBJ whole genome shotgun (WGS) entry which is preliminary data.</text>
</comment>
<reference evidence="2" key="1">
    <citation type="submission" date="2021-06" db="EMBL/GenBank/DDBJ databases">
        <authorList>
            <person name="Kallberg Y."/>
            <person name="Tangrot J."/>
            <person name="Rosling A."/>
        </authorList>
    </citation>
    <scope>NUCLEOTIDE SEQUENCE</scope>
    <source>
        <strain evidence="2">FL966</strain>
    </source>
</reference>
<proteinExistence type="predicted"/>